<feature type="compositionally biased region" description="Basic and acidic residues" evidence="1">
    <location>
        <begin position="1"/>
        <end position="15"/>
    </location>
</feature>
<name>A0A176VQK3_MARPO</name>
<reference evidence="2" key="1">
    <citation type="submission" date="2016-03" db="EMBL/GenBank/DDBJ databases">
        <title>Mechanisms controlling the formation of the plant cell surface in tip-growing cells are functionally conserved among land plants.</title>
        <authorList>
            <person name="Honkanen S."/>
            <person name="Jones V.A."/>
            <person name="Morieri G."/>
            <person name="Champion C."/>
            <person name="Hetherington A.J."/>
            <person name="Kelly S."/>
            <person name="Saint-Marcoux D."/>
            <person name="Proust H."/>
            <person name="Prescott H."/>
            <person name="Dolan L."/>
        </authorList>
    </citation>
    <scope>NUCLEOTIDE SEQUENCE [LARGE SCALE GENOMIC DNA]</scope>
    <source>
        <tissue evidence="2">Whole gametophyte</tissue>
    </source>
</reference>
<dbReference type="Proteomes" id="UP000077202">
    <property type="component" value="Unassembled WGS sequence"/>
</dbReference>
<dbReference type="EMBL" id="LVLJ01003151">
    <property type="protein sequence ID" value="OAE22571.1"/>
    <property type="molecule type" value="Genomic_DNA"/>
</dbReference>
<sequence length="367" mass="42106">MVQEWHEGRAPDAEGLHGNPSIWTIEDWAKVLVPCVEEDGDYTFDSDSVKECSGGPNTDPSDLTGDLHGDMTAEQKRFPLMTKIVDDKEALEGTEVANEEDDIAIALPSAEADKSEYVIEEHPKKRRKLQRVTTLELIDQRAELRVRSGPRWRWKKQEQKTNGLWQRAFDLRSGGLRRCPWMTRWRKEKNKEVIQRYLHRKMAKYAEPAIAGSYVELVSNRMRAKVIASVEVDISIAQKVTVELRNKVKVFRKGFGRKLKRAKKLTATLAKRDQLHAVELALKAKELEDCEAAMSLELERRKRLDADCSELWSQLSTVDEQLITARANLLETEATVQQLEVQTDDAFCMKVDQCLRGYVECEIHTLK</sequence>
<gene>
    <name evidence="2" type="ORF">AXG93_731s1140</name>
</gene>
<protein>
    <submittedName>
        <fullName evidence="2">Uncharacterized protein</fullName>
    </submittedName>
</protein>
<evidence type="ECO:0000256" key="1">
    <source>
        <dbReference type="SAM" id="MobiDB-lite"/>
    </source>
</evidence>
<keyword evidence="3" id="KW-1185">Reference proteome</keyword>
<feature type="region of interest" description="Disordered" evidence="1">
    <location>
        <begin position="1"/>
        <end position="20"/>
    </location>
</feature>
<proteinExistence type="predicted"/>
<organism evidence="2 3">
    <name type="scientific">Marchantia polymorpha subsp. ruderalis</name>
    <dbReference type="NCBI Taxonomy" id="1480154"/>
    <lineage>
        <taxon>Eukaryota</taxon>
        <taxon>Viridiplantae</taxon>
        <taxon>Streptophyta</taxon>
        <taxon>Embryophyta</taxon>
        <taxon>Marchantiophyta</taxon>
        <taxon>Marchantiopsida</taxon>
        <taxon>Marchantiidae</taxon>
        <taxon>Marchantiales</taxon>
        <taxon>Marchantiaceae</taxon>
        <taxon>Marchantia</taxon>
    </lineage>
</organism>
<comment type="caution">
    <text evidence="2">The sequence shown here is derived from an EMBL/GenBank/DDBJ whole genome shotgun (WGS) entry which is preliminary data.</text>
</comment>
<accession>A0A176VQK3</accession>
<evidence type="ECO:0000313" key="2">
    <source>
        <dbReference type="EMBL" id="OAE22571.1"/>
    </source>
</evidence>
<evidence type="ECO:0000313" key="3">
    <source>
        <dbReference type="Proteomes" id="UP000077202"/>
    </source>
</evidence>
<dbReference type="AlphaFoldDB" id="A0A176VQK3"/>